<reference evidence="2" key="2">
    <citation type="submission" date="2015-01" db="EMBL/GenBank/DDBJ databases">
        <title>Evolutionary Origins and Diversification of the Mycorrhizal Mutualists.</title>
        <authorList>
            <consortium name="DOE Joint Genome Institute"/>
            <consortium name="Mycorrhizal Genomics Consortium"/>
            <person name="Kohler A."/>
            <person name="Kuo A."/>
            <person name="Nagy L.G."/>
            <person name="Floudas D."/>
            <person name="Copeland A."/>
            <person name="Barry K.W."/>
            <person name="Cichocki N."/>
            <person name="Veneault-Fourrey C."/>
            <person name="LaButti K."/>
            <person name="Lindquist E.A."/>
            <person name="Lipzen A."/>
            <person name="Lundell T."/>
            <person name="Morin E."/>
            <person name="Murat C."/>
            <person name="Riley R."/>
            <person name="Ohm R."/>
            <person name="Sun H."/>
            <person name="Tunlid A."/>
            <person name="Henrissat B."/>
            <person name="Grigoriev I.V."/>
            <person name="Hibbett D.S."/>
            <person name="Martin F."/>
        </authorList>
    </citation>
    <scope>NUCLEOTIDE SEQUENCE [LARGE SCALE GENOMIC DNA]</scope>
    <source>
        <strain evidence="2">F 1598</strain>
    </source>
</reference>
<dbReference type="OrthoDB" id="2629491at2759"/>
<gene>
    <name evidence="1" type="ORF">PILCRDRAFT_81623</name>
</gene>
<name>A0A0C3EYF2_PILCF</name>
<dbReference type="EMBL" id="KN833108">
    <property type="protein sequence ID" value="KIM72761.1"/>
    <property type="molecule type" value="Genomic_DNA"/>
</dbReference>
<keyword evidence="2" id="KW-1185">Reference proteome</keyword>
<reference evidence="1 2" key="1">
    <citation type="submission" date="2014-04" db="EMBL/GenBank/DDBJ databases">
        <authorList>
            <consortium name="DOE Joint Genome Institute"/>
            <person name="Kuo A."/>
            <person name="Tarkka M."/>
            <person name="Buscot F."/>
            <person name="Kohler A."/>
            <person name="Nagy L.G."/>
            <person name="Floudas D."/>
            <person name="Copeland A."/>
            <person name="Barry K.W."/>
            <person name="Cichocki N."/>
            <person name="Veneault-Fourrey C."/>
            <person name="LaButti K."/>
            <person name="Lindquist E.A."/>
            <person name="Lipzen A."/>
            <person name="Lundell T."/>
            <person name="Morin E."/>
            <person name="Murat C."/>
            <person name="Sun H."/>
            <person name="Tunlid A."/>
            <person name="Henrissat B."/>
            <person name="Grigoriev I.V."/>
            <person name="Hibbett D.S."/>
            <person name="Martin F."/>
            <person name="Nordberg H.P."/>
            <person name="Cantor M.N."/>
            <person name="Hua S.X."/>
        </authorList>
    </citation>
    <scope>NUCLEOTIDE SEQUENCE [LARGE SCALE GENOMIC DNA]</scope>
    <source>
        <strain evidence="1 2">F 1598</strain>
    </source>
</reference>
<dbReference type="InParanoid" id="A0A0C3EYF2"/>
<sequence>KTCHMIKYNPPGKVSETVVLDVRGLIYHGEFQFTSRIIGTDGMVWYHDGMTTGSSCENE</sequence>
<organism evidence="1 2">
    <name type="scientific">Piloderma croceum (strain F 1598)</name>
    <dbReference type="NCBI Taxonomy" id="765440"/>
    <lineage>
        <taxon>Eukaryota</taxon>
        <taxon>Fungi</taxon>
        <taxon>Dikarya</taxon>
        <taxon>Basidiomycota</taxon>
        <taxon>Agaricomycotina</taxon>
        <taxon>Agaricomycetes</taxon>
        <taxon>Agaricomycetidae</taxon>
        <taxon>Atheliales</taxon>
        <taxon>Atheliaceae</taxon>
        <taxon>Piloderma</taxon>
    </lineage>
</organism>
<dbReference type="AlphaFoldDB" id="A0A0C3EYF2"/>
<protein>
    <submittedName>
        <fullName evidence="1">Uncharacterized protein</fullName>
    </submittedName>
</protein>
<dbReference type="Proteomes" id="UP000054166">
    <property type="component" value="Unassembled WGS sequence"/>
</dbReference>
<evidence type="ECO:0000313" key="1">
    <source>
        <dbReference type="EMBL" id="KIM72761.1"/>
    </source>
</evidence>
<feature type="non-terminal residue" evidence="1">
    <location>
        <position position="1"/>
    </location>
</feature>
<evidence type="ECO:0000313" key="2">
    <source>
        <dbReference type="Proteomes" id="UP000054166"/>
    </source>
</evidence>
<proteinExistence type="predicted"/>
<dbReference type="HOGENOM" id="CLU_2948222_0_0_1"/>
<accession>A0A0C3EYF2</accession>